<comment type="caution">
    <text evidence="8">The sequence shown here is derived from an EMBL/GenBank/DDBJ whole genome shotgun (WGS) entry which is preliminary data.</text>
</comment>
<dbReference type="PROSITE" id="PS00216">
    <property type="entry name" value="SUGAR_TRANSPORT_1"/>
    <property type="match status" value="1"/>
</dbReference>
<dbReference type="PANTHER" id="PTHR23501">
    <property type="entry name" value="MAJOR FACILITATOR SUPERFAMILY"/>
    <property type="match status" value="1"/>
</dbReference>
<feature type="region of interest" description="Disordered" evidence="5">
    <location>
        <begin position="1"/>
        <end position="22"/>
    </location>
</feature>
<dbReference type="AlphaFoldDB" id="A0A8H3VBH0"/>
<dbReference type="GO" id="GO:0005886">
    <property type="term" value="C:plasma membrane"/>
    <property type="evidence" value="ECO:0007669"/>
    <property type="project" value="TreeGrafter"/>
</dbReference>
<dbReference type="PANTHER" id="PTHR23501:SF94">
    <property type="entry name" value="MAJOR FACILITATOR SUPERFAMILY (MFS) PROFILE DOMAIN-CONTAINING PROTEIN"/>
    <property type="match status" value="1"/>
</dbReference>
<name>A0A8H3VBH0_VENIN</name>
<dbReference type="Pfam" id="PF07690">
    <property type="entry name" value="MFS_1"/>
    <property type="match status" value="1"/>
</dbReference>
<proteinExistence type="predicted"/>
<dbReference type="Gene3D" id="1.20.1720.10">
    <property type="entry name" value="Multidrug resistance protein D"/>
    <property type="match status" value="1"/>
</dbReference>
<evidence type="ECO:0000256" key="6">
    <source>
        <dbReference type="SAM" id="Phobius"/>
    </source>
</evidence>
<evidence type="ECO:0000259" key="7">
    <source>
        <dbReference type="PROSITE" id="PS50850"/>
    </source>
</evidence>
<evidence type="ECO:0000313" key="8">
    <source>
        <dbReference type="EMBL" id="KAE9985889.1"/>
    </source>
</evidence>
<dbReference type="Proteomes" id="UP000447873">
    <property type="component" value="Unassembled WGS sequence"/>
</dbReference>
<feature type="transmembrane region" description="Helical" evidence="6">
    <location>
        <begin position="50"/>
        <end position="75"/>
    </location>
</feature>
<feature type="compositionally biased region" description="Basic and acidic residues" evidence="5">
    <location>
        <begin position="607"/>
        <end position="677"/>
    </location>
</feature>
<dbReference type="Gene3D" id="2.150.10.10">
    <property type="entry name" value="Serralysin-like metalloprotease, C-terminal"/>
    <property type="match status" value="1"/>
</dbReference>
<keyword evidence="2 6" id="KW-0812">Transmembrane</keyword>
<dbReference type="CDD" id="cd17502">
    <property type="entry name" value="MFS_Azr1_MDR_like"/>
    <property type="match status" value="1"/>
</dbReference>
<comment type="subcellular location">
    <subcellularLocation>
        <location evidence="1">Membrane</location>
        <topology evidence="1">Multi-pass membrane protein</topology>
    </subcellularLocation>
</comment>
<dbReference type="EMBL" id="WNWS01000036">
    <property type="protein sequence ID" value="KAE9985889.1"/>
    <property type="molecule type" value="Genomic_DNA"/>
</dbReference>
<feature type="transmembrane region" description="Helical" evidence="6">
    <location>
        <begin position="243"/>
        <end position="262"/>
    </location>
</feature>
<gene>
    <name evidence="8" type="ORF">EG328_006729</name>
</gene>
<feature type="region of interest" description="Disordered" evidence="5">
    <location>
        <begin position="607"/>
        <end position="692"/>
    </location>
</feature>
<dbReference type="InterPro" id="IPR011049">
    <property type="entry name" value="Serralysin-like_metalloprot_C"/>
</dbReference>
<dbReference type="Gene3D" id="1.20.1250.20">
    <property type="entry name" value="MFS general substrate transporter like domains"/>
    <property type="match status" value="1"/>
</dbReference>
<dbReference type="SUPFAM" id="SSF103473">
    <property type="entry name" value="MFS general substrate transporter"/>
    <property type="match status" value="1"/>
</dbReference>
<feature type="transmembrane region" description="Helical" evidence="6">
    <location>
        <begin position="87"/>
        <end position="106"/>
    </location>
</feature>
<dbReference type="InterPro" id="IPR020846">
    <property type="entry name" value="MFS_dom"/>
</dbReference>
<feature type="transmembrane region" description="Helical" evidence="6">
    <location>
        <begin position="118"/>
        <end position="136"/>
    </location>
</feature>
<dbReference type="InterPro" id="IPR011701">
    <property type="entry name" value="MFS"/>
</dbReference>
<reference evidence="8 9" key="1">
    <citation type="submission" date="2018-12" db="EMBL/GenBank/DDBJ databases">
        <title>Venturia inaequalis Genome Resource.</title>
        <authorList>
            <person name="Lichtner F.J."/>
        </authorList>
    </citation>
    <scope>NUCLEOTIDE SEQUENCE [LARGE SCALE GENOMIC DNA]</scope>
    <source>
        <strain evidence="8 9">120213</strain>
    </source>
</reference>
<dbReference type="InterPro" id="IPR036259">
    <property type="entry name" value="MFS_trans_sf"/>
</dbReference>
<dbReference type="PROSITE" id="PS50850">
    <property type="entry name" value="MFS"/>
    <property type="match status" value="1"/>
</dbReference>
<feature type="transmembrane region" description="Helical" evidence="6">
    <location>
        <begin position="298"/>
        <end position="319"/>
    </location>
</feature>
<feature type="domain" description="Major facilitator superfamily (MFS) profile" evidence="7">
    <location>
        <begin position="52"/>
        <end position="453"/>
    </location>
</feature>
<feature type="transmembrane region" description="Helical" evidence="6">
    <location>
        <begin position="269"/>
        <end position="286"/>
    </location>
</feature>
<evidence type="ECO:0000256" key="1">
    <source>
        <dbReference type="ARBA" id="ARBA00004141"/>
    </source>
</evidence>
<organism evidence="8 9">
    <name type="scientific">Venturia inaequalis</name>
    <name type="common">Apple scab fungus</name>
    <dbReference type="NCBI Taxonomy" id="5025"/>
    <lineage>
        <taxon>Eukaryota</taxon>
        <taxon>Fungi</taxon>
        <taxon>Dikarya</taxon>
        <taxon>Ascomycota</taxon>
        <taxon>Pezizomycotina</taxon>
        <taxon>Dothideomycetes</taxon>
        <taxon>Pleosporomycetidae</taxon>
        <taxon>Venturiales</taxon>
        <taxon>Venturiaceae</taxon>
        <taxon>Venturia</taxon>
    </lineage>
</organism>
<evidence type="ECO:0000313" key="9">
    <source>
        <dbReference type="Proteomes" id="UP000447873"/>
    </source>
</evidence>
<keyword evidence="4 6" id="KW-0472">Membrane</keyword>
<evidence type="ECO:0000256" key="2">
    <source>
        <dbReference type="ARBA" id="ARBA00022692"/>
    </source>
</evidence>
<feature type="transmembrane region" description="Helical" evidence="6">
    <location>
        <begin position="171"/>
        <end position="194"/>
    </location>
</feature>
<evidence type="ECO:0000256" key="4">
    <source>
        <dbReference type="ARBA" id="ARBA00023136"/>
    </source>
</evidence>
<feature type="transmembrane region" description="Helical" evidence="6">
    <location>
        <begin position="201"/>
        <end position="223"/>
    </location>
</feature>
<dbReference type="InterPro" id="IPR005829">
    <property type="entry name" value="Sugar_transporter_CS"/>
</dbReference>
<accession>A0A8H3VBH0</accession>
<evidence type="ECO:0000256" key="3">
    <source>
        <dbReference type="ARBA" id="ARBA00022989"/>
    </source>
</evidence>
<dbReference type="GO" id="GO:0022857">
    <property type="term" value="F:transmembrane transporter activity"/>
    <property type="evidence" value="ECO:0007669"/>
    <property type="project" value="InterPro"/>
</dbReference>
<feature type="transmembrane region" description="Helical" evidence="6">
    <location>
        <begin position="405"/>
        <end position="424"/>
    </location>
</feature>
<keyword evidence="3 6" id="KW-1133">Transmembrane helix</keyword>
<protein>
    <recommendedName>
        <fullName evidence="7">Major facilitator superfamily (MFS) profile domain-containing protein</fullName>
    </recommendedName>
</protein>
<evidence type="ECO:0000256" key="5">
    <source>
        <dbReference type="SAM" id="MobiDB-lite"/>
    </source>
</evidence>
<sequence>MIAENQPSKMARATNTKSSSANSIDLENGNICIESQVAPFTPWTPSRREYLIMATLAMVSFIVALDATILVPVLPDLALSLHGTSTEAFWAGTSYLLTSAVFQPFIGALSDAFGRRGALFSSLSLFTVGTIVCARANSFAVLLTGRCGGGIVSLTSIIFCDIVPLRQRPKYFAAVLASWAIGTVTGPVVGGACIDNINWRWAFYINLPFCAIGLVMMFTALYYGPFYFLSVRGTSPTHAGANIIAVTSILVPGSIIVSILTTRLGRFRWAIWGGWAIVLLACGLLSRLDKDTPTYEWVLYFAIFGLGNGMCLTSVNFGIQAISSVENAGAAASMYTFVRSLGMSIGVAISGTIFQNAMTSKLLSLHLSPSIAKESEAFVAVLKTLKQDNPTRTGAIEAYVHGFRWVFLTMAIAAASALVASAFIKKFSMDKRLLSMYTAREVVRDHEMAVENREMVAGDHEMLVENHEIVAGNHEKMTENHEMVVANHEKMTENHEMVVANHEKMTENHEIVAGNHEKVAGNHEEIAGNHEKVTGDHEKIPEIHEKTAERHENVEGEEKIPEIHEEPAGNHEKIPEIHEKPAETPGKIPEIHDKTAENHEKIPEIHEKTAENHESVEGEEKIPECHEKAAENHEKLPEIHEKLPETHEKPAETHDNEEREEKIPENHEKATETHENTEQEAAAEDSQRSTTS</sequence>